<evidence type="ECO:0000256" key="4">
    <source>
        <dbReference type="ARBA" id="ARBA00022640"/>
    </source>
</evidence>
<evidence type="ECO:0000256" key="2">
    <source>
        <dbReference type="ARBA" id="ARBA00022528"/>
    </source>
</evidence>
<dbReference type="SUPFAM" id="SSF103511">
    <property type="entry name" value="Chlorophyll a-b binding protein"/>
    <property type="match status" value="3"/>
</dbReference>
<comment type="caution">
    <text evidence="6">The sequence shown here is derived from an EMBL/GenBank/DDBJ whole genome shotgun (WGS) entry which is preliminary data.</text>
</comment>
<dbReference type="EMBL" id="CAXAMN010001558">
    <property type="protein sequence ID" value="CAK8995086.1"/>
    <property type="molecule type" value="Genomic_DNA"/>
</dbReference>
<evidence type="ECO:0000256" key="5">
    <source>
        <dbReference type="SAM" id="SignalP"/>
    </source>
</evidence>
<feature type="signal peptide" evidence="5">
    <location>
        <begin position="1"/>
        <end position="19"/>
    </location>
</feature>
<comment type="subcellular location">
    <subcellularLocation>
        <location evidence="1">Plastid</location>
        <location evidence="1">Chloroplast</location>
    </subcellularLocation>
</comment>
<dbReference type="InterPro" id="IPR022796">
    <property type="entry name" value="Chloroa_b-bind"/>
</dbReference>
<keyword evidence="5" id="KW-0732">Signal</keyword>
<keyword evidence="2" id="KW-0150">Chloroplast</keyword>
<keyword evidence="3" id="KW-0602">Photosynthesis</keyword>
<proteinExistence type="predicted"/>
<keyword evidence="4" id="KW-0934">Plastid</keyword>
<protein>
    <recommendedName>
        <fullName evidence="8">Light-harvesting complex I LH38 protein</fullName>
    </recommendedName>
</protein>
<dbReference type="PANTHER" id="PTHR21649">
    <property type="entry name" value="CHLOROPHYLL A/B BINDING PROTEIN"/>
    <property type="match status" value="1"/>
</dbReference>
<accession>A0ABP0HXZ8</accession>
<keyword evidence="7" id="KW-1185">Reference proteome</keyword>
<evidence type="ECO:0000256" key="1">
    <source>
        <dbReference type="ARBA" id="ARBA00004229"/>
    </source>
</evidence>
<dbReference type="Pfam" id="PF00504">
    <property type="entry name" value="Chloroa_b-bind"/>
    <property type="match status" value="3"/>
</dbReference>
<gene>
    <name evidence="6" type="ORF">CCMP2556_LOCUS3897</name>
</gene>
<dbReference type="Proteomes" id="UP001642484">
    <property type="component" value="Unassembled WGS sequence"/>
</dbReference>
<evidence type="ECO:0000313" key="6">
    <source>
        <dbReference type="EMBL" id="CAK8995086.1"/>
    </source>
</evidence>
<evidence type="ECO:0000313" key="7">
    <source>
        <dbReference type="Proteomes" id="UP001642484"/>
    </source>
</evidence>
<feature type="chain" id="PRO_5046734952" description="Light-harvesting complex I LH38 protein" evidence="5">
    <location>
        <begin position="20"/>
        <end position="682"/>
    </location>
</feature>
<dbReference type="InterPro" id="IPR001344">
    <property type="entry name" value="Chloro_AB-bd_pln"/>
</dbReference>
<organism evidence="6 7">
    <name type="scientific">Durusdinium trenchii</name>
    <dbReference type="NCBI Taxonomy" id="1381693"/>
    <lineage>
        <taxon>Eukaryota</taxon>
        <taxon>Sar</taxon>
        <taxon>Alveolata</taxon>
        <taxon>Dinophyceae</taxon>
        <taxon>Suessiales</taxon>
        <taxon>Symbiodiniaceae</taxon>
        <taxon>Durusdinium</taxon>
    </lineage>
</organism>
<evidence type="ECO:0008006" key="8">
    <source>
        <dbReference type="Google" id="ProtNLM"/>
    </source>
</evidence>
<dbReference type="Gene3D" id="1.10.3460.10">
    <property type="entry name" value="Chlorophyll a/b binding protein domain"/>
    <property type="match status" value="3"/>
</dbReference>
<sequence>MPAMSKIAVCGGALMAASAFVTPAGPRTARMQSSLRGTNVEQGKAKSGTSLSGALASMAGLAAVANRPARTPQTVLCAYDASNEIGACDPLLFWDPIGYCGGDCTKQDFDRRRAVELKHGRICMFATIGMLWPDVFGKFDGYLSPSQNLKFADVPSGLAAISKVPLEGWLQVLLVAGLIETQLFKDQSFGGFAYAKYGEPGNFGTGYWGRKIQDPAERRLKLTTELNNGRLAMVAMTAMLIQNGLTGQSPVEQLTSGHISPFNDGQGFFAFDASKELGACPPLGYWDPFGMMAFQDEEKFRRNRELELKHGRICMVATIGMIVPDLFGRFGGDLSPSMGLKFSDIPCTIEAIYKVPAAGWLQVFALAGAIEAKNLAFPTNYGYPPFWGQIDKLEPEEKQKKLLAEINNGRLAMVAMAAIVAQNGATGQSLVEQFTTGNLNPFIGGYAQKERTDRMSMHAQSDFFFSGKAGNNSEAIPWEPIPQGLSNDLFGPYVGDVGFDPAGFAKNTRLLPWYREAELAHGRVCMLATLGYTVQTSGAKFEPFITRYPTDSSDPLKAATQVPIVGWLQILVVIALSELWRYENVISKYSEGVQPGDLGWNPTAPTGSKRPKWFGPTFSANYAPEEWNNMRLREIKHCRLAMVGFFFMVLTNASTGQGPSLLPTYTQEEFQSTVGDFIPKGL</sequence>
<evidence type="ECO:0000256" key="3">
    <source>
        <dbReference type="ARBA" id="ARBA00022531"/>
    </source>
</evidence>
<name>A0ABP0HXZ8_9DINO</name>
<reference evidence="6 7" key="1">
    <citation type="submission" date="2024-02" db="EMBL/GenBank/DDBJ databases">
        <authorList>
            <person name="Chen Y."/>
            <person name="Shah S."/>
            <person name="Dougan E. K."/>
            <person name="Thang M."/>
            <person name="Chan C."/>
        </authorList>
    </citation>
    <scope>NUCLEOTIDE SEQUENCE [LARGE SCALE GENOMIC DNA]</scope>
</reference>